<dbReference type="PANTHER" id="PTHR42957">
    <property type="entry name" value="HELICASE MJ1565-RELATED"/>
    <property type="match status" value="1"/>
</dbReference>
<gene>
    <name evidence="2" type="ORF">JF74_05770</name>
</gene>
<dbReference type="InterPro" id="IPR008571">
    <property type="entry name" value="HerA-like"/>
</dbReference>
<name>A0A0F4LFM9_9LACO</name>
<dbReference type="InterPro" id="IPR002789">
    <property type="entry name" value="HerA_central"/>
</dbReference>
<dbReference type="SUPFAM" id="SSF52540">
    <property type="entry name" value="P-loop containing nucleoside triphosphate hydrolases"/>
    <property type="match status" value="1"/>
</dbReference>
<dbReference type="Pfam" id="PF01935">
    <property type="entry name" value="DUF87"/>
    <property type="match status" value="1"/>
</dbReference>
<dbReference type="STRING" id="1218507.JF74_05770"/>
<dbReference type="EMBL" id="JXLI01000009">
    <property type="protein sequence ID" value="KJY57054.1"/>
    <property type="molecule type" value="Genomic_DNA"/>
</dbReference>
<protein>
    <recommendedName>
        <fullName evidence="1">Helicase HerA central domain-containing protein</fullName>
    </recommendedName>
</protein>
<comment type="caution">
    <text evidence="2">The sequence shown here is derived from an EMBL/GenBank/DDBJ whole genome shotgun (WGS) entry which is preliminary data.</text>
</comment>
<dbReference type="Gene3D" id="3.40.50.300">
    <property type="entry name" value="P-loop containing nucleotide triphosphate hydrolases"/>
    <property type="match status" value="2"/>
</dbReference>
<organism evidence="2 3">
    <name type="scientific">Lactobacillus melliventris</name>
    <dbReference type="NCBI Taxonomy" id="1218507"/>
    <lineage>
        <taxon>Bacteria</taxon>
        <taxon>Bacillati</taxon>
        <taxon>Bacillota</taxon>
        <taxon>Bacilli</taxon>
        <taxon>Lactobacillales</taxon>
        <taxon>Lactobacillaceae</taxon>
        <taxon>Lactobacillus</taxon>
    </lineage>
</organism>
<accession>A0A0F4LFM9</accession>
<dbReference type="RefSeq" id="WP_046324542.1">
    <property type="nucleotide sequence ID" value="NZ_JBHTMT010000003.1"/>
</dbReference>
<feature type="domain" description="Helicase HerA central" evidence="1">
    <location>
        <begin position="135"/>
        <end position="279"/>
    </location>
</feature>
<proteinExistence type="predicted"/>
<evidence type="ECO:0000259" key="1">
    <source>
        <dbReference type="Pfam" id="PF01935"/>
    </source>
</evidence>
<dbReference type="HOGENOM" id="CLU_023842_1_1_9"/>
<dbReference type="InterPro" id="IPR027417">
    <property type="entry name" value="P-loop_NTPase"/>
</dbReference>
<sequence>MESLGVIVAVDGDIATVGMYNMSNDSTFLWDGNLLNGPKIGAFLTIEQNDIRIISTVISEKVQDQQNTVNSEQFDNRYRKNSINRILMLKTQGVIDENKFQLTSQYVPMVGNKVVITTKEDLKAIYDVDDIGSTISIGKSIREGQEINLPINEFFASHIGIFGNTGSGKSNTLHKLYLKLFKSKYSEKIFKKSRFVVIDFNGEYTQDKQFGVEKEQKRIFRISTRGKTDKIPITKEYFLDPEFLSLLFSARKATQVPFLKTAIKKFKELSMPKKNHANKVVYTDSQNFADLEVGLLVSLLKDYKRVELISIEEWVSIAKDLGLDLPILDTLANAKQYNAYGNSRIFEGEMSEQLINSSIQQSNDILFQGQLTDNGKCKIKKLKTLLESCYENKSDFEKLSYFLKFEKVYKTAWKSTNSEYINPLFSRIEQTLNSLEPLIELVNSGIEVEKEFKCLNIISLVNTNQEIKRLIPMMVSKMLYDIQKKRISNTESIDFTCHLIIDEAHNILNSEHIKNGDNWQDYRLSVFEEIIKEGRKFGFYLTLASQRPADISPTIMSQIHNFFIHRLVNDNDLDMLSRTVPTLDKNSYKMLPTLGKGEALVTGNAIKIPMLLKVDKEESIRPKSDDVKLTKLWEN</sequence>
<dbReference type="AlphaFoldDB" id="A0A0F4LFM9"/>
<dbReference type="Proteomes" id="UP000033531">
    <property type="component" value="Unassembled WGS sequence"/>
</dbReference>
<dbReference type="PANTHER" id="PTHR42957:SF1">
    <property type="entry name" value="HELICASE MJ1565-RELATED"/>
    <property type="match status" value="1"/>
</dbReference>
<dbReference type="PATRIC" id="fig|1218507.3.peg.744"/>
<evidence type="ECO:0000313" key="2">
    <source>
        <dbReference type="EMBL" id="KJY57054.1"/>
    </source>
</evidence>
<dbReference type="OrthoDB" id="9806951at2"/>
<reference evidence="2 3" key="1">
    <citation type="submission" date="2015-01" db="EMBL/GenBank/DDBJ databases">
        <title>Comparative genomics of the lactic acid bacteria isolated from the honey bee gut.</title>
        <authorList>
            <person name="Ellegaard K.M."/>
            <person name="Tamarit D."/>
            <person name="Javelind E."/>
            <person name="Olofsson T."/>
            <person name="Andersson S.G."/>
            <person name="Vasquez A."/>
        </authorList>
    </citation>
    <scope>NUCLEOTIDE SEQUENCE [LARGE SCALE GENOMIC DNA]</scope>
    <source>
        <strain evidence="2 3">Hma8</strain>
    </source>
</reference>
<evidence type="ECO:0000313" key="3">
    <source>
        <dbReference type="Proteomes" id="UP000033531"/>
    </source>
</evidence>